<organism evidence="5 6">
    <name type="scientific">Pigmentiphaga litoralis</name>
    <dbReference type="NCBI Taxonomy" id="516702"/>
    <lineage>
        <taxon>Bacteria</taxon>
        <taxon>Pseudomonadati</taxon>
        <taxon>Pseudomonadota</taxon>
        <taxon>Betaproteobacteria</taxon>
        <taxon>Burkholderiales</taxon>
        <taxon>Alcaligenaceae</taxon>
        <taxon>Pigmentiphaga</taxon>
    </lineage>
</organism>
<keyword evidence="6" id="KW-1185">Reference proteome</keyword>
<dbReference type="RefSeq" id="WP_179585118.1">
    <property type="nucleotide sequence ID" value="NZ_JACBYR010000001.1"/>
</dbReference>
<name>A0A7Y9ISX6_9BURK</name>
<keyword evidence="3" id="KW-0479">Metal-binding</keyword>
<comment type="similarity">
    <text evidence="2">Belongs to the FAH family.</text>
</comment>
<dbReference type="PANTHER" id="PTHR42796:SF4">
    <property type="entry name" value="FUMARYLACETOACETATE HYDROLASE DOMAIN-CONTAINING PROTEIN 2A"/>
    <property type="match status" value="1"/>
</dbReference>
<proteinExistence type="inferred from homology"/>
<evidence type="ECO:0000259" key="4">
    <source>
        <dbReference type="Pfam" id="PF01557"/>
    </source>
</evidence>
<dbReference type="InterPro" id="IPR051121">
    <property type="entry name" value="FAH"/>
</dbReference>
<dbReference type="EMBL" id="JACBYR010000001">
    <property type="protein sequence ID" value="NYE82329.1"/>
    <property type="molecule type" value="Genomic_DNA"/>
</dbReference>
<dbReference type="Pfam" id="PF01557">
    <property type="entry name" value="FAA_hydrolase"/>
    <property type="match status" value="1"/>
</dbReference>
<dbReference type="InterPro" id="IPR036663">
    <property type="entry name" value="Fumarylacetoacetase_C_sf"/>
</dbReference>
<dbReference type="InterPro" id="IPR011234">
    <property type="entry name" value="Fumarylacetoacetase-like_C"/>
</dbReference>
<feature type="domain" description="Fumarylacetoacetase-like C-terminal" evidence="4">
    <location>
        <begin position="77"/>
        <end position="279"/>
    </location>
</feature>
<dbReference type="SUPFAM" id="SSF56529">
    <property type="entry name" value="FAH"/>
    <property type="match status" value="1"/>
</dbReference>
<dbReference type="AlphaFoldDB" id="A0A7Y9ISX6"/>
<gene>
    <name evidence="5" type="ORF">FHW18_001600</name>
</gene>
<evidence type="ECO:0000256" key="1">
    <source>
        <dbReference type="ARBA" id="ARBA00001946"/>
    </source>
</evidence>
<evidence type="ECO:0000256" key="2">
    <source>
        <dbReference type="ARBA" id="ARBA00010211"/>
    </source>
</evidence>
<accession>A0A7Y9ISX6</accession>
<dbReference type="GO" id="GO:0003824">
    <property type="term" value="F:catalytic activity"/>
    <property type="evidence" value="ECO:0007669"/>
    <property type="project" value="InterPro"/>
</dbReference>
<comment type="caution">
    <text evidence="5">The sequence shown here is derived from an EMBL/GenBank/DDBJ whole genome shotgun (WGS) entry which is preliminary data.</text>
</comment>
<evidence type="ECO:0000313" key="6">
    <source>
        <dbReference type="Proteomes" id="UP000542125"/>
    </source>
</evidence>
<dbReference type="Gene3D" id="3.90.850.10">
    <property type="entry name" value="Fumarylacetoacetase-like, C-terminal domain"/>
    <property type="match status" value="1"/>
</dbReference>
<dbReference type="Proteomes" id="UP000542125">
    <property type="component" value="Unassembled WGS sequence"/>
</dbReference>
<comment type="cofactor">
    <cofactor evidence="1">
        <name>Mg(2+)</name>
        <dbReference type="ChEBI" id="CHEBI:18420"/>
    </cofactor>
</comment>
<dbReference type="GO" id="GO:0044281">
    <property type="term" value="P:small molecule metabolic process"/>
    <property type="evidence" value="ECO:0007669"/>
    <property type="project" value="UniProtKB-ARBA"/>
</dbReference>
<sequence length="281" mass="30515">MKLASVQIQGRTCFGAIVEGGFIDLSARFAGRCHSLADLLRQDLVHEARRLCAAVQPDHPLTHVEYLPLIPDSGARVFALGVAYKDHLEETGRASQESPSLFTKHRQSLVGHEQPILKPRVSDRFDFEGEIVLVIGKAGRHIPEAEAMSHVAGYSILMDGSVRDYQKHSVTAGKNFDRSSAFGPWMVTADAILDPGAMRLTTTLNGSLMQSTTFERLMWTPAAIVHYVSTFTELQPGDAISTGTPAGVGHRRTPPVFMKAGDRLEVAVSGIGVLANTVQDE</sequence>
<dbReference type="GO" id="GO:0046872">
    <property type="term" value="F:metal ion binding"/>
    <property type="evidence" value="ECO:0007669"/>
    <property type="project" value="UniProtKB-KW"/>
</dbReference>
<evidence type="ECO:0000256" key="3">
    <source>
        <dbReference type="ARBA" id="ARBA00022723"/>
    </source>
</evidence>
<evidence type="ECO:0000313" key="5">
    <source>
        <dbReference type="EMBL" id="NYE82329.1"/>
    </source>
</evidence>
<protein>
    <submittedName>
        <fullName evidence="5">2-keto-4-pentenoate hydratase/2-oxohepta-3-ene-1,7-dioic acid hydratase in catechol pathway</fullName>
    </submittedName>
</protein>
<reference evidence="5 6" key="1">
    <citation type="submission" date="2020-07" db="EMBL/GenBank/DDBJ databases">
        <title>Genomic Encyclopedia of Type Strains, Phase IV (KMG-V): Genome sequencing to study the core and pangenomes of soil and plant-associated prokaryotes.</title>
        <authorList>
            <person name="Whitman W."/>
        </authorList>
    </citation>
    <scope>NUCLEOTIDE SEQUENCE [LARGE SCALE GENOMIC DNA]</scope>
    <source>
        <strain evidence="5 6">SAS40</strain>
    </source>
</reference>
<dbReference type="PANTHER" id="PTHR42796">
    <property type="entry name" value="FUMARYLACETOACETATE HYDROLASE DOMAIN-CONTAINING PROTEIN 2A-RELATED"/>
    <property type="match status" value="1"/>
</dbReference>